<feature type="region of interest" description="Disordered" evidence="1">
    <location>
        <begin position="1"/>
        <end position="20"/>
    </location>
</feature>
<gene>
    <name evidence="3" type="ORF">BKCO1_5300050</name>
</gene>
<evidence type="ECO:0000256" key="2">
    <source>
        <dbReference type="SAM" id="Phobius"/>
    </source>
</evidence>
<dbReference type="RefSeq" id="XP_020127236.1">
    <property type="nucleotide sequence ID" value="XM_020277159.1"/>
</dbReference>
<protein>
    <submittedName>
        <fullName evidence="3">Uncharacterized protein</fullName>
    </submittedName>
</protein>
<feature type="transmembrane region" description="Helical" evidence="2">
    <location>
        <begin position="107"/>
        <end position="130"/>
    </location>
</feature>
<proteinExistence type="predicted"/>
<feature type="transmembrane region" description="Helical" evidence="2">
    <location>
        <begin position="223"/>
        <end position="241"/>
    </location>
</feature>
<keyword evidence="2" id="KW-0472">Membrane</keyword>
<evidence type="ECO:0000313" key="3">
    <source>
        <dbReference type="EMBL" id="OJD30976.1"/>
    </source>
</evidence>
<reference evidence="3 4" key="1">
    <citation type="submission" date="2016-10" db="EMBL/GenBank/DDBJ databases">
        <title>Proteomics and genomics reveal pathogen-plant mechanisms compatible with a hemibiotrophic lifestyle of Diplodia corticola.</title>
        <authorList>
            <person name="Fernandes I."/>
            <person name="De Jonge R."/>
            <person name="Van De Peer Y."/>
            <person name="Devreese B."/>
            <person name="Alves A."/>
            <person name="Esteves A.C."/>
        </authorList>
    </citation>
    <scope>NUCLEOTIDE SEQUENCE [LARGE SCALE GENOMIC DNA]</scope>
    <source>
        <strain evidence="3 4">CBS 112549</strain>
    </source>
</reference>
<evidence type="ECO:0000256" key="1">
    <source>
        <dbReference type="SAM" id="MobiDB-lite"/>
    </source>
</evidence>
<dbReference type="Proteomes" id="UP000183809">
    <property type="component" value="Unassembled WGS sequence"/>
</dbReference>
<dbReference type="AlphaFoldDB" id="A0A1J9QR98"/>
<dbReference type="GeneID" id="31017420"/>
<comment type="caution">
    <text evidence="3">The sequence shown here is derived from an EMBL/GenBank/DDBJ whole genome shotgun (WGS) entry which is preliminary data.</text>
</comment>
<dbReference type="OrthoDB" id="5342924at2759"/>
<feature type="transmembrane region" description="Helical" evidence="2">
    <location>
        <begin position="686"/>
        <end position="705"/>
    </location>
</feature>
<keyword evidence="4" id="KW-1185">Reference proteome</keyword>
<accession>A0A1J9QR98</accession>
<name>A0A1J9QR98_9PEZI</name>
<sequence length="784" mass="86738">MESIPLSEPQQHHGRERFSPVPLPNGLDFASLQGYNSSTSGFAGRSLSSTDAEPLVGVASSQRTSESKIKTALKTLKLKAFYSLYLRLRGIHPQEERKVALHNHRGYAFLGSMIHFLPVGASLALVSINLREIYVGSELIGTSGQDGQKLAALQFAAKLHELLMISSLTAVVLTYIRRNILYGDGLPFGALFAGQQFRALSFFWSTEFWATIRQRVLRNKVRYKIFIALLVVATLLGVSVGPSTAQLMRPQLDAWPAGGTTFWLNATHETVFPTTLEASEKLDHCLVDTGDVSCPHGGWQIIDRTYCSYFPTLTPAGALPQFLLMDSARSQRFMWPGTRKGYSDKIYPLYGYAYTRATMPMSSIADTAAEIGRLWAIAAKNVQKTKRFWSRKDAKYSIDATQPAVATVCQIQSVSGQTISPYGYVRFPNLTSMWYPDGPHNVMTGRASFMLIDINDDDLVSTVLGRLNSTKEPNILWLDAIEGLGSTLNAVAIFPDTAFTNTSQIFSCSFDTRYFPATTSSLRSQLKISGPDDTHDYLLQGMIKSKYPLITISTGWAQYLNPTINNEGWTAFAQVAKTTGLWNTSTAPDQDFVEVIVEAILTTMTLNGIARTDYNISIAGRAKGSNVSTPEDLPDAFLSELLPRKYLGAGGNAYELTDDELRNAAPFVLRVFATGYAYTYRSTTQIAAVVVLLLYCILAIFHFCYTLKTGEQSNAWDTTPELVALAMNSARTQKLNNTGAGIDTSNVFKEMVRVEVKEGDRLEFVFEDTKETTSDAFYKNNYYA</sequence>
<dbReference type="EMBL" id="MNUE01000053">
    <property type="protein sequence ID" value="OJD30976.1"/>
    <property type="molecule type" value="Genomic_DNA"/>
</dbReference>
<keyword evidence="2" id="KW-1133">Transmembrane helix</keyword>
<organism evidence="3 4">
    <name type="scientific">Diplodia corticola</name>
    <dbReference type="NCBI Taxonomy" id="236234"/>
    <lineage>
        <taxon>Eukaryota</taxon>
        <taxon>Fungi</taxon>
        <taxon>Dikarya</taxon>
        <taxon>Ascomycota</taxon>
        <taxon>Pezizomycotina</taxon>
        <taxon>Dothideomycetes</taxon>
        <taxon>Dothideomycetes incertae sedis</taxon>
        <taxon>Botryosphaeriales</taxon>
        <taxon>Botryosphaeriaceae</taxon>
        <taxon>Diplodia</taxon>
    </lineage>
</organism>
<evidence type="ECO:0000313" key="4">
    <source>
        <dbReference type="Proteomes" id="UP000183809"/>
    </source>
</evidence>
<keyword evidence="2" id="KW-0812">Transmembrane</keyword>